<dbReference type="Gene3D" id="2.20.70.10">
    <property type="match status" value="1"/>
</dbReference>
<dbReference type="PROSITE" id="PS50020">
    <property type="entry name" value="WW_DOMAIN_2"/>
    <property type="match status" value="1"/>
</dbReference>
<feature type="compositionally biased region" description="Polar residues" evidence="1">
    <location>
        <begin position="119"/>
        <end position="143"/>
    </location>
</feature>
<dbReference type="SMART" id="SM00456">
    <property type="entry name" value="WW"/>
    <property type="match status" value="1"/>
</dbReference>
<feature type="compositionally biased region" description="Basic and acidic residues" evidence="1">
    <location>
        <begin position="534"/>
        <end position="589"/>
    </location>
</feature>
<reference evidence="3" key="1">
    <citation type="submission" date="2014-08" db="EMBL/GenBank/DDBJ databases">
        <authorList>
            <person name="Sharma Rahul"/>
            <person name="Thines Marco"/>
        </authorList>
    </citation>
    <scope>NUCLEOTIDE SEQUENCE</scope>
</reference>
<feature type="compositionally biased region" description="Basic and acidic residues" evidence="1">
    <location>
        <begin position="743"/>
        <end position="766"/>
    </location>
</feature>
<feature type="compositionally biased region" description="Polar residues" evidence="1">
    <location>
        <begin position="301"/>
        <end position="311"/>
    </location>
</feature>
<proteinExistence type="predicted"/>
<feature type="compositionally biased region" description="Gly residues" evidence="1">
    <location>
        <begin position="813"/>
        <end position="824"/>
    </location>
</feature>
<dbReference type="SUPFAM" id="SSF51045">
    <property type="entry name" value="WW domain"/>
    <property type="match status" value="1"/>
</dbReference>
<feature type="compositionally biased region" description="Basic and acidic residues" evidence="1">
    <location>
        <begin position="420"/>
        <end position="433"/>
    </location>
</feature>
<evidence type="ECO:0000313" key="3">
    <source>
        <dbReference type="EMBL" id="CED83616.1"/>
    </source>
</evidence>
<accession>A0A0F7SQE6</accession>
<feature type="compositionally biased region" description="Basic and acidic residues" evidence="1">
    <location>
        <begin position="312"/>
        <end position="351"/>
    </location>
</feature>
<protein>
    <submittedName>
        <fullName evidence="3">WW domain</fullName>
    </submittedName>
</protein>
<feature type="compositionally biased region" description="Polar residues" evidence="1">
    <location>
        <begin position="362"/>
        <end position="373"/>
    </location>
</feature>
<dbReference type="AlphaFoldDB" id="A0A0F7SQE6"/>
<sequence length="836" mass="91480">MDDEDENLVDWGYDDDEEVKGTPSSHGHPASDNADGFDALVGEDTTSQPSKGPSLLSRISGNIQPVFSPTSKKSVQNETQNASNSVRSSPNSGRPTTHRQSNDPTTGDSEKASLIEAAPSQSAPSTSYPASSDPFSTTDQRSSSGHEELPPKISSNRQSTADSVRLKNSRPVDSHVPDAFSTQRRPPPPPLPRSQHSADEATETETTRPSTVTKEGPLSLDGLSAEWEIRTSRTSQGAKYYFNKRTKQSSWERPEGTTATGSNADLNERDRHGSNKSDPTRSDRADTGPDRRRSGDWDRNAASSRLTNYGSRSEDDRRRNRAEGWDLERNRHAGREGRSDISMNERRDRQAAIETAYKRPSGLSSRSASNSFQEAHDWSTPGSRNGQSPSNHRRSSPAPGAAASGERPPSERTSQPTGDRSLDLYRDKSRDKPPFPSTATTDERSNTLPARGEPIPSRDPVSGSEKRPQPVVPSGPRNITLDGPVGGEPYGRRRAPPVAGVNAVSAQGSTMRKWGPAASSVDERKQTTETADVSARENDDKRREEDEAERERTRERERQRQRESDEKKRLEEERKREKNIARSRDKPREVVPAPSPAYDPTAPFELSEEEKALILAKRQRAAQEEHARVIQKRDDHLPDGVQKTGEQATRDAYSRRRQPPETTVTSSYGHEQTSTPVRPTRDGAVRVISSVANSTGARPNMGPSIDLVDLTSPSPPRAVDVESAVPSKRGHDALEPPQSSTQSREKNGNEDGDGDKVKDRVEEPRTNRARHQGIGPDDVNDGQSRPVVPGWGPGSRRVGRGGIPERPPPYGLPRGGGRGGFGRGGRGDAWSGARSR</sequence>
<dbReference type="InterPro" id="IPR036020">
    <property type="entry name" value="WW_dom_sf"/>
</dbReference>
<feature type="compositionally biased region" description="Acidic residues" evidence="1">
    <location>
        <begin position="1"/>
        <end position="18"/>
    </location>
</feature>
<feature type="compositionally biased region" description="Polar residues" evidence="1">
    <location>
        <begin position="660"/>
        <end position="677"/>
    </location>
</feature>
<feature type="compositionally biased region" description="Basic and acidic residues" evidence="1">
    <location>
        <begin position="266"/>
        <end position="299"/>
    </location>
</feature>
<name>A0A0F7SQE6_PHARH</name>
<dbReference type="CDD" id="cd00201">
    <property type="entry name" value="WW"/>
    <property type="match status" value="1"/>
</dbReference>
<feature type="compositionally biased region" description="Low complexity" evidence="1">
    <location>
        <begin position="396"/>
        <end position="407"/>
    </location>
</feature>
<feature type="compositionally biased region" description="Polar residues" evidence="1">
    <location>
        <begin position="153"/>
        <end position="162"/>
    </location>
</feature>
<evidence type="ECO:0000259" key="2">
    <source>
        <dbReference type="PROSITE" id="PS50020"/>
    </source>
</evidence>
<feature type="domain" description="WW" evidence="2">
    <location>
        <begin position="221"/>
        <end position="256"/>
    </location>
</feature>
<dbReference type="EMBL" id="LN483157">
    <property type="protein sequence ID" value="CED83616.1"/>
    <property type="molecule type" value="Genomic_DNA"/>
</dbReference>
<feature type="compositionally biased region" description="Basic and acidic residues" evidence="1">
    <location>
        <begin position="621"/>
        <end position="638"/>
    </location>
</feature>
<feature type="compositionally biased region" description="Polar residues" evidence="1">
    <location>
        <begin position="380"/>
        <end position="390"/>
    </location>
</feature>
<evidence type="ECO:0000256" key="1">
    <source>
        <dbReference type="SAM" id="MobiDB-lite"/>
    </source>
</evidence>
<organism evidence="3">
    <name type="scientific">Phaffia rhodozyma</name>
    <name type="common">Yeast</name>
    <name type="synonym">Xanthophyllomyces dendrorhous</name>
    <dbReference type="NCBI Taxonomy" id="264483"/>
    <lineage>
        <taxon>Eukaryota</taxon>
        <taxon>Fungi</taxon>
        <taxon>Dikarya</taxon>
        <taxon>Basidiomycota</taxon>
        <taxon>Agaricomycotina</taxon>
        <taxon>Tremellomycetes</taxon>
        <taxon>Cystofilobasidiales</taxon>
        <taxon>Mrakiaceae</taxon>
        <taxon>Phaffia</taxon>
    </lineage>
</organism>
<dbReference type="Pfam" id="PF00397">
    <property type="entry name" value="WW"/>
    <property type="match status" value="1"/>
</dbReference>
<feature type="compositionally biased region" description="Polar residues" evidence="1">
    <location>
        <begin position="44"/>
        <end position="107"/>
    </location>
</feature>
<feature type="region of interest" description="Disordered" evidence="1">
    <location>
        <begin position="1"/>
        <end position="836"/>
    </location>
</feature>
<dbReference type="InterPro" id="IPR001202">
    <property type="entry name" value="WW_dom"/>
</dbReference>